<dbReference type="Pfam" id="PF20803">
    <property type="entry name" value="PaaX_M"/>
    <property type="match status" value="1"/>
</dbReference>
<dbReference type="PANTHER" id="PTHR30319">
    <property type="entry name" value="PHENYLACETIC ACID REGULATOR-RELATED TRANSCRIPTIONAL REPRESSOR"/>
    <property type="match status" value="1"/>
</dbReference>
<dbReference type="EMBL" id="CP009285">
    <property type="protein sequence ID" value="AIQ59275.1"/>
    <property type="molecule type" value="Genomic_DNA"/>
</dbReference>
<evidence type="ECO:0000259" key="1">
    <source>
        <dbReference type="Pfam" id="PF08223"/>
    </source>
</evidence>
<proteinExistence type="predicted"/>
<dbReference type="OrthoDB" id="2270427at2"/>
<dbReference type="Gene3D" id="1.10.10.10">
    <property type="entry name" value="Winged helix-like DNA-binding domain superfamily/Winged helix DNA-binding domain"/>
    <property type="match status" value="1"/>
</dbReference>
<dbReference type="InterPro" id="IPR048846">
    <property type="entry name" value="PaaX-like_central"/>
</dbReference>
<sequence length="262" mass="30418">MLSVEKTMLFLLSKVEQMGAQQFVEIYEQRGYTSTYIRNALSRLKKEGYIASPSRSWYSVTAEGLAYIKAINSKPARYQEKWDHTWDVVMLEVPESERKKRDQFRTALLQLGYGLLYNSVYISPWNYRDEVAAYIQKLELEGKVSILQGQFQEGSITPHKAQAIWHLDEIEALYQKKSVWLQEEFVPSLHEALQAGQPLQLFLLYLQMGEELSGLFMADPYLPDELLPDHWPGKRIIAAMNEHMRRAAQAIPADSFYTPFVR</sequence>
<evidence type="ECO:0000259" key="2">
    <source>
        <dbReference type="Pfam" id="PF20803"/>
    </source>
</evidence>
<dbReference type="Gene3D" id="1.20.58.1460">
    <property type="match status" value="1"/>
</dbReference>
<dbReference type="GO" id="GO:0006351">
    <property type="term" value="P:DNA-templated transcription"/>
    <property type="evidence" value="ECO:0007669"/>
    <property type="project" value="InterPro"/>
</dbReference>
<dbReference type="Pfam" id="PF08223">
    <property type="entry name" value="PaaX_C"/>
    <property type="match status" value="1"/>
</dbReference>
<dbReference type="InterPro" id="IPR036388">
    <property type="entry name" value="WH-like_DNA-bd_sf"/>
</dbReference>
<dbReference type="KEGG" id="pbd:PBOR_21745"/>
<feature type="domain" description="Transcriptional repressor PaaX-like central Cas2-like" evidence="2">
    <location>
        <begin position="80"/>
        <end position="156"/>
    </location>
</feature>
<dbReference type="HOGENOM" id="CLU_067515_2_0_9"/>
<dbReference type="RefSeq" id="WP_042214984.1">
    <property type="nucleotide sequence ID" value="NZ_CP009285.1"/>
</dbReference>
<accession>A0A089LGP8</accession>
<protein>
    <submittedName>
        <fullName evidence="3">Uncharacterized protein</fullName>
    </submittedName>
</protein>
<evidence type="ECO:0000313" key="3">
    <source>
        <dbReference type="EMBL" id="AIQ59275.1"/>
    </source>
</evidence>
<dbReference type="SUPFAM" id="SSF46785">
    <property type="entry name" value="Winged helix' DNA-binding domain"/>
    <property type="match status" value="1"/>
</dbReference>
<dbReference type="AlphaFoldDB" id="A0A089LGP8"/>
<dbReference type="InterPro" id="IPR036390">
    <property type="entry name" value="WH_DNA-bd_sf"/>
</dbReference>
<dbReference type="InterPro" id="IPR013225">
    <property type="entry name" value="PaaX_C"/>
</dbReference>
<keyword evidence="4" id="KW-1185">Reference proteome</keyword>
<dbReference type="InterPro" id="IPR011965">
    <property type="entry name" value="PaaX_trns_reg"/>
</dbReference>
<name>A0A089LGP8_PAEBO</name>
<dbReference type="PIRSF" id="PIRSF020623">
    <property type="entry name" value="PaaX"/>
    <property type="match status" value="1"/>
</dbReference>
<dbReference type="Proteomes" id="UP000029518">
    <property type="component" value="Chromosome"/>
</dbReference>
<dbReference type="Gene3D" id="3.30.70.2650">
    <property type="match status" value="1"/>
</dbReference>
<organism evidence="3 4">
    <name type="scientific">Paenibacillus borealis</name>
    <dbReference type="NCBI Taxonomy" id="160799"/>
    <lineage>
        <taxon>Bacteria</taxon>
        <taxon>Bacillati</taxon>
        <taxon>Bacillota</taxon>
        <taxon>Bacilli</taxon>
        <taxon>Bacillales</taxon>
        <taxon>Paenibacillaceae</taxon>
        <taxon>Paenibacillus</taxon>
    </lineage>
</organism>
<reference evidence="3" key="1">
    <citation type="submission" date="2014-08" db="EMBL/GenBank/DDBJ databases">
        <title>Comparative genomics of the Paenibacillus odorifer group.</title>
        <authorList>
            <person name="den Bakker H.C."/>
            <person name="Tsai Y.-C.Y.-C."/>
            <person name="Martin N."/>
            <person name="Korlach J."/>
            <person name="Wiedmann M."/>
        </authorList>
    </citation>
    <scope>NUCLEOTIDE SEQUENCE [LARGE SCALE GENOMIC DNA]</scope>
    <source>
        <strain evidence="3">DSM 13188</strain>
    </source>
</reference>
<gene>
    <name evidence="3" type="ORF">PBOR_21745</name>
</gene>
<feature type="domain" description="Transcriptional repressor PaaX-like C-terminal" evidence="1">
    <location>
        <begin position="165"/>
        <end position="249"/>
    </location>
</feature>
<evidence type="ECO:0000313" key="4">
    <source>
        <dbReference type="Proteomes" id="UP000029518"/>
    </source>
</evidence>
<dbReference type="PANTHER" id="PTHR30319:SF1">
    <property type="entry name" value="TRANSCRIPTIONAL REPRESSOR PAAX"/>
    <property type="match status" value="1"/>
</dbReference>